<dbReference type="Proteomes" id="UP000186108">
    <property type="component" value="Chromosome"/>
</dbReference>
<accession>A0A1B1K5J8</accession>
<dbReference type="EMBL" id="CP009111">
    <property type="protein sequence ID" value="ANS27890.1"/>
    <property type="molecule type" value="Genomic_DNA"/>
</dbReference>
<evidence type="ECO:0000313" key="2">
    <source>
        <dbReference type="EMBL" id="ANS27890.1"/>
    </source>
</evidence>
<evidence type="ECO:0000313" key="3">
    <source>
        <dbReference type="Proteomes" id="UP000186108"/>
    </source>
</evidence>
<sequence length="186" mass="19824">MLDLTDVPPPPLRPSVVPGAVSHTAPTRGWSTASCPLIVRLDSHRHVTEYTLSGQIFDNPPAIRTRRVWAHAGGCWVGGWDGIYHCNLGCTAAKVSDSSIRDGAAHGEVLLAVAVPSRNTAELLLVRPDQDPVSSSASGWGDLESMNTIDDGLLLLFRQRDPSTGALGVTRLVRVDLHGIATAGHR</sequence>
<dbReference type="PATRIC" id="fig|37919.13.peg.3293"/>
<organism evidence="2 3">
    <name type="scientific">Rhodococcus opacus</name>
    <name type="common">Nocardia opaca</name>
    <dbReference type="NCBI Taxonomy" id="37919"/>
    <lineage>
        <taxon>Bacteria</taxon>
        <taxon>Bacillati</taxon>
        <taxon>Actinomycetota</taxon>
        <taxon>Actinomycetes</taxon>
        <taxon>Mycobacteriales</taxon>
        <taxon>Nocardiaceae</taxon>
        <taxon>Rhodococcus</taxon>
    </lineage>
</organism>
<proteinExistence type="predicted"/>
<dbReference type="AlphaFoldDB" id="A0A1B1K5J8"/>
<gene>
    <name evidence="2" type="ORF">R1CP_15995</name>
</gene>
<name>A0A1B1K5J8_RHOOP</name>
<feature type="region of interest" description="Disordered" evidence="1">
    <location>
        <begin position="1"/>
        <end position="20"/>
    </location>
</feature>
<evidence type="ECO:0000256" key="1">
    <source>
        <dbReference type="SAM" id="MobiDB-lite"/>
    </source>
</evidence>
<protein>
    <submittedName>
        <fullName evidence="2">Uncharacterized protein</fullName>
    </submittedName>
</protein>
<reference evidence="2 3" key="1">
    <citation type="submission" date="2014-07" db="EMBL/GenBank/DDBJ databases">
        <authorList>
            <person name="Zhang J.E."/>
            <person name="Yang H."/>
            <person name="Guo J."/>
            <person name="Deng Z."/>
            <person name="Luo H."/>
            <person name="Luo M."/>
            <person name="Zhao B."/>
        </authorList>
    </citation>
    <scope>NUCLEOTIDE SEQUENCE [LARGE SCALE GENOMIC DNA]</scope>
    <source>
        <strain evidence="2 3">1CP</strain>
    </source>
</reference>